<dbReference type="AlphaFoldDB" id="A0A1J0E8R2"/>
<sequence length="198" mass="22004">MKLKFKLLLAAIVACLIVLLVVIFTREPEIKLATVLSVEPIKSNRLVEYQNCTVTGVLGTFDQQSLSRFHPAQSECKMVFMIEALQGKGFPSLFYERDPTCVSAQKMELVVVGYDVVYQIGKTVGKVRTSYAPSMFIPLNEEGRLVLTSSASVCETIRSDVKSLLPFYCLQPNNLPITGNPSAILELQPNQNTFGFME</sequence>
<comment type="caution">
    <text evidence="1">The sequence shown here is derived from an EMBL/GenBank/DDBJ whole genome shotgun (WGS) entry which is preliminary data.</text>
</comment>
<dbReference type="EMBL" id="SHDO01000010">
    <property type="protein sequence ID" value="MBX6981268.1"/>
    <property type="molecule type" value="Genomic_DNA"/>
</dbReference>
<dbReference type="Proteomes" id="UP000824410">
    <property type="component" value="Unassembled WGS sequence"/>
</dbReference>
<reference evidence="1" key="1">
    <citation type="submission" date="2019-02" db="EMBL/GenBank/DDBJ databases">
        <title>Genomic characterization of isolates from hospital effluents in KZN, South Africa.</title>
        <authorList>
            <person name="Ntshobeni N."/>
            <person name="Allam M."/>
            <person name="Ismail A."/>
            <person name="Amoako D."/>
            <person name="Essack S."/>
            <person name="Chenia H."/>
        </authorList>
    </citation>
    <scope>NUCLEOTIDE SEQUENCE</scope>
    <source>
        <strain evidence="1">AFE97_S1</strain>
    </source>
</reference>
<organism evidence="1 2">
    <name type="scientific">Providencia rettgeri</name>
    <dbReference type="NCBI Taxonomy" id="587"/>
    <lineage>
        <taxon>Bacteria</taxon>
        <taxon>Pseudomonadati</taxon>
        <taxon>Pseudomonadota</taxon>
        <taxon>Gammaproteobacteria</taxon>
        <taxon>Enterobacterales</taxon>
        <taxon>Morganellaceae</taxon>
        <taxon>Providencia</taxon>
    </lineage>
</organism>
<protein>
    <submittedName>
        <fullName evidence="1">Uncharacterized protein</fullName>
    </submittedName>
</protein>
<dbReference type="RefSeq" id="WP_042843457.1">
    <property type="nucleotide sequence ID" value="NZ_ABEXNG020000065.1"/>
</dbReference>
<dbReference type="NCBIfam" id="NF041435">
    <property type="entry name" value="UmoD"/>
    <property type="match status" value="1"/>
</dbReference>
<evidence type="ECO:0000313" key="2">
    <source>
        <dbReference type="Proteomes" id="UP000824410"/>
    </source>
</evidence>
<dbReference type="OrthoDB" id="9132795at2"/>
<name>A0A1J0E8R2_PRORE</name>
<proteinExistence type="predicted"/>
<evidence type="ECO:0000313" key="1">
    <source>
        <dbReference type="EMBL" id="MBX6981268.1"/>
    </source>
</evidence>
<dbReference type="KEGG" id="prg:RB151_025410"/>
<gene>
    <name evidence="1" type="ORF">EX242_13485</name>
</gene>
<accession>A0A1J0E8R2</accession>